<dbReference type="Pfam" id="PF04230">
    <property type="entry name" value="PS_pyruv_trans"/>
    <property type="match status" value="1"/>
</dbReference>
<sequence length="369" mass="42691">MVKNSKEINIISGWYGPNNFGDEAILEAILEQLEKDEGLDRNSIVIFSLIKSKTKELFPNQKVVRQFPNDIKEFVKCLLTLDFFVTLYYLFRAKRLYVGGGGFLSDWQSNNFGWLAQIILAKITGATCKLWGVGIGPFNRQFSTRLASWCFKNFIDTAYVRDEVSHKELSQKLNFNKEIIVKADPVATMTTHTYRVELLESSNRIVFIPAYYFKNKKFKSESGRWNELLKNFCKTVKLTVEQGFLVDIVFFQPASEQDLKNEMQKELKAIGCENRFEFHFLNDHREAFQIMGQSRGVISFRLHGNIMAHAIDKPFLPIIYHFKSEEFLTMVGKADIQKILVGDGIHLRKTDMNFEDNWLPQTLGFLKGV</sequence>
<feature type="domain" description="Polysaccharide pyruvyl transferase" evidence="1">
    <location>
        <begin position="19"/>
        <end position="321"/>
    </location>
</feature>
<dbReference type="InterPro" id="IPR007345">
    <property type="entry name" value="Polysacch_pyruvyl_Trfase"/>
</dbReference>
<name>A0A5P5X5J0_VIBPH</name>
<dbReference type="EMBL" id="MK473650">
    <property type="protein sequence ID" value="QFF90524.1"/>
    <property type="molecule type" value="Genomic_DNA"/>
</dbReference>
<proteinExistence type="predicted"/>
<dbReference type="PANTHER" id="PTHR36836:SF1">
    <property type="entry name" value="COLANIC ACID BIOSYNTHESIS PROTEIN WCAK"/>
    <property type="match status" value="1"/>
</dbReference>
<gene>
    <name evidence="2" type="primary">csaB</name>
</gene>
<evidence type="ECO:0000313" key="2">
    <source>
        <dbReference type="EMBL" id="QFF90524.1"/>
    </source>
</evidence>
<protein>
    <submittedName>
        <fullName evidence="2">CsaB</fullName>
    </submittedName>
</protein>
<organism evidence="2">
    <name type="scientific">Vibrio parahaemolyticus</name>
    <dbReference type="NCBI Taxonomy" id="670"/>
    <lineage>
        <taxon>Bacteria</taxon>
        <taxon>Pseudomonadati</taxon>
        <taxon>Pseudomonadota</taxon>
        <taxon>Gammaproteobacteria</taxon>
        <taxon>Vibrionales</taxon>
        <taxon>Vibrionaceae</taxon>
        <taxon>Vibrio</taxon>
    </lineage>
</organism>
<dbReference type="AlphaFoldDB" id="A0A5P5X5J0"/>
<reference evidence="2" key="1">
    <citation type="journal article" date="2019" name="Int. J. Food Microbiol.">
        <title>Developing a novel molecular serotyping system based on capsular polysaccharide synthesis gene clusters of Vibrio parahaemolyticus.</title>
        <authorList>
            <person name="Pang Y."/>
            <person name="Guo X."/>
            <person name="Tian X."/>
            <person name="Liu F."/>
            <person name="Wang L."/>
            <person name="Wu J."/>
            <person name="Zhang S."/>
            <person name="Li S."/>
            <person name="Liu B."/>
        </authorList>
    </citation>
    <scope>NUCLEOTIDE SEQUENCE</scope>
    <source>
        <strain evidence="2">G3555</strain>
    </source>
</reference>
<accession>A0A5P5X5J0</accession>
<dbReference type="PANTHER" id="PTHR36836">
    <property type="entry name" value="COLANIC ACID BIOSYNTHESIS PROTEIN WCAK"/>
    <property type="match status" value="1"/>
</dbReference>
<evidence type="ECO:0000259" key="1">
    <source>
        <dbReference type="Pfam" id="PF04230"/>
    </source>
</evidence>